<accession>A0AA36B5Z4</accession>
<dbReference type="Proteomes" id="UP001162480">
    <property type="component" value="Chromosome 10"/>
</dbReference>
<name>A0AA36B5Z4_OCTVU</name>
<gene>
    <name evidence="1" type="ORF">OCTVUL_1B026358</name>
</gene>
<proteinExistence type="predicted"/>
<evidence type="ECO:0000313" key="2">
    <source>
        <dbReference type="Proteomes" id="UP001162480"/>
    </source>
</evidence>
<reference evidence="1" key="1">
    <citation type="submission" date="2023-08" db="EMBL/GenBank/DDBJ databases">
        <authorList>
            <person name="Alioto T."/>
            <person name="Alioto T."/>
            <person name="Gomez Garrido J."/>
        </authorList>
    </citation>
    <scope>NUCLEOTIDE SEQUENCE</scope>
</reference>
<sequence>MINYEKFTLLNDIASPHTQGIYQPFKSSNHTSGVKQTQNFKEFCLTLVLATNIFNRIPFTRTNKNNNKAQPWIKLDKANISFS</sequence>
<organism evidence="1 2">
    <name type="scientific">Octopus vulgaris</name>
    <name type="common">Common octopus</name>
    <dbReference type="NCBI Taxonomy" id="6645"/>
    <lineage>
        <taxon>Eukaryota</taxon>
        <taxon>Metazoa</taxon>
        <taxon>Spiralia</taxon>
        <taxon>Lophotrochozoa</taxon>
        <taxon>Mollusca</taxon>
        <taxon>Cephalopoda</taxon>
        <taxon>Coleoidea</taxon>
        <taxon>Octopodiformes</taxon>
        <taxon>Octopoda</taxon>
        <taxon>Incirrata</taxon>
        <taxon>Octopodidae</taxon>
        <taxon>Octopus</taxon>
    </lineage>
</organism>
<dbReference type="EMBL" id="OX597823">
    <property type="protein sequence ID" value="CAI9728535.1"/>
    <property type="molecule type" value="Genomic_DNA"/>
</dbReference>
<dbReference type="AlphaFoldDB" id="A0AA36B5Z4"/>
<keyword evidence="2" id="KW-1185">Reference proteome</keyword>
<protein>
    <submittedName>
        <fullName evidence="1">Uncharacterized protein</fullName>
    </submittedName>
</protein>
<evidence type="ECO:0000313" key="1">
    <source>
        <dbReference type="EMBL" id="CAI9728535.1"/>
    </source>
</evidence>